<dbReference type="Proteomes" id="UP000027345">
    <property type="component" value="Unassembled WGS sequence"/>
</dbReference>
<dbReference type="GO" id="GO:0031956">
    <property type="term" value="F:medium-chain fatty acid-CoA ligase activity"/>
    <property type="evidence" value="ECO:0007669"/>
    <property type="project" value="TreeGrafter"/>
</dbReference>
<dbReference type="InterPro" id="IPR020845">
    <property type="entry name" value="AMP-binding_CS"/>
</dbReference>
<evidence type="ECO:0000256" key="2">
    <source>
        <dbReference type="ARBA" id="ARBA00022598"/>
    </source>
</evidence>
<evidence type="ECO:0000313" key="6">
    <source>
        <dbReference type="Proteomes" id="UP000027345"/>
    </source>
</evidence>
<sequence length="688" mass="74569">MRDDVVEASAVVGHPPDVVWQIVGSPEWYSRFVPEISWCEIQEPAGRGRGPKGSIRIVPARGPMFETQMQAVVYRPGEHVVWCGVPDEGTWVSIELRPLAGGKTELFVRMMLPPAHLDLVSSIKKDVRALARRLDLHLAGEHDPETDGETNKATKLRTTSILLRAGVLSAGRPDKLARQLNSLAQWGATVAGGYQAAAARVPDEPALHDERSFRTFRQVQERSDRLANALSELGVVERDRIALMCRNHAAMIESFVAASKLGADVILLNTGLSAASVKDVLAEHRPSAVLADDEFAQTIANVPGDFARISTWPDADAGYPTVDELIQAAPADRPKPVERPGRLIVLTSGTTGTPKGARRPTPKGMGTAAAILDRIPLRAGDRLLVAAPLFHTWGLAAMQIGMALRASLALIRKFDAEETLRTIAEQKCDALFAVPIMLQRIMDLPERVRARYDLSSLRIVASSGSAMSGPFVTSFMDTFGDVLYNFYGSTEVSWASIADPADLRAAPTTAGRCPLGTRLAILDEDRKPVPPGGEGQIFVGNDMLFEGYTSGTDPARAADMMASGDVGYLDAAGRLFITGRADEMIVSGGENVFPRPVEEALVALPGVHDAAVVGVADAEWGQRLAAYVVPRRGASLHAEDIRQYIHQRLARFAVPRDVYFVPDLPRNATGKILKRLLHDDTWPATSEY</sequence>
<dbReference type="CDD" id="cd04433">
    <property type="entry name" value="AFD_class_I"/>
    <property type="match status" value="1"/>
</dbReference>
<dbReference type="PROSITE" id="PS00455">
    <property type="entry name" value="AMP_BINDING"/>
    <property type="match status" value="1"/>
</dbReference>
<name>A0A066UEB3_9PSEU</name>
<dbReference type="AlphaFoldDB" id="A0A066UEB3"/>
<dbReference type="Pfam" id="PF00501">
    <property type="entry name" value="AMP-binding"/>
    <property type="match status" value="1"/>
</dbReference>
<dbReference type="GO" id="GO:0006631">
    <property type="term" value="P:fatty acid metabolic process"/>
    <property type="evidence" value="ECO:0007669"/>
    <property type="project" value="TreeGrafter"/>
</dbReference>
<feature type="domain" description="AMP-binding enzyme C-terminal" evidence="4">
    <location>
        <begin position="597"/>
        <end position="671"/>
    </location>
</feature>
<comment type="similarity">
    <text evidence="1">Belongs to the ATP-dependent AMP-binding enzyme family.</text>
</comment>
<dbReference type="PANTHER" id="PTHR43201">
    <property type="entry name" value="ACYL-COA SYNTHETASE"/>
    <property type="match status" value="1"/>
</dbReference>
<feature type="domain" description="AMP-dependent synthetase/ligase" evidence="3">
    <location>
        <begin position="195"/>
        <end position="548"/>
    </location>
</feature>
<keyword evidence="2" id="KW-0436">Ligase</keyword>
<dbReference type="InterPro" id="IPR045851">
    <property type="entry name" value="AMP-bd_C_sf"/>
</dbReference>
<organism evidence="5 6">
    <name type="scientific">Amycolatopsis rifamycinica</name>
    <dbReference type="NCBI Taxonomy" id="287986"/>
    <lineage>
        <taxon>Bacteria</taxon>
        <taxon>Bacillati</taxon>
        <taxon>Actinomycetota</taxon>
        <taxon>Actinomycetes</taxon>
        <taxon>Pseudonocardiales</taxon>
        <taxon>Pseudonocardiaceae</taxon>
        <taxon>Amycolatopsis</taxon>
    </lineage>
</organism>
<accession>A0A066UEB3</accession>
<protein>
    <submittedName>
        <fullName evidence="5">Acyl-CoA synthetase</fullName>
    </submittedName>
</protein>
<dbReference type="PANTHER" id="PTHR43201:SF5">
    <property type="entry name" value="MEDIUM-CHAIN ACYL-COA LIGASE ACSF2, MITOCHONDRIAL"/>
    <property type="match status" value="1"/>
</dbReference>
<evidence type="ECO:0000256" key="1">
    <source>
        <dbReference type="ARBA" id="ARBA00006432"/>
    </source>
</evidence>
<evidence type="ECO:0000259" key="4">
    <source>
        <dbReference type="Pfam" id="PF13193"/>
    </source>
</evidence>
<dbReference type="eggNOG" id="COG0318">
    <property type="taxonomic scope" value="Bacteria"/>
</dbReference>
<dbReference type="SUPFAM" id="SSF56801">
    <property type="entry name" value="Acetyl-CoA synthetase-like"/>
    <property type="match status" value="1"/>
</dbReference>
<evidence type="ECO:0000259" key="3">
    <source>
        <dbReference type="Pfam" id="PF00501"/>
    </source>
</evidence>
<dbReference type="InterPro" id="IPR042099">
    <property type="entry name" value="ANL_N_sf"/>
</dbReference>
<dbReference type="InterPro" id="IPR000873">
    <property type="entry name" value="AMP-dep_synth/lig_dom"/>
</dbReference>
<keyword evidence="6" id="KW-1185">Reference proteome</keyword>
<dbReference type="InterPro" id="IPR025110">
    <property type="entry name" value="AMP-bd_C"/>
</dbReference>
<dbReference type="Gene3D" id="3.30.300.30">
    <property type="match status" value="1"/>
</dbReference>
<dbReference type="STRING" id="287986.DV20_00370"/>
<comment type="caution">
    <text evidence="5">The sequence shown here is derived from an EMBL/GenBank/DDBJ whole genome shotgun (WGS) entry which is preliminary data.</text>
</comment>
<dbReference type="SUPFAM" id="SSF55961">
    <property type="entry name" value="Bet v1-like"/>
    <property type="match status" value="1"/>
</dbReference>
<evidence type="ECO:0000313" key="5">
    <source>
        <dbReference type="EMBL" id="KDN24182.1"/>
    </source>
</evidence>
<dbReference type="EMBL" id="JMQI01000001">
    <property type="protein sequence ID" value="KDN24182.1"/>
    <property type="molecule type" value="Genomic_DNA"/>
</dbReference>
<dbReference type="CDD" id="cd07812">
    <property type="entry name" value="SRPBCC"/>
    <property type="match status" value="1"/>
</dbReference>
<dbReference type="OrthoDB" id="56621at2"/>
<dbReference type="Gene3D" id="3.30.530.20">
    <property type="match status" value="1"/>
</dbReference>
<reference evidence="5 6" key="1">
    <citation type="submission" date="2014-05" db="EMBL/GenBank/DDBJ databases">
        <title>Draft genome sequence of Amycolatopsis rifamycinica DSM 46095.</title>
        <authorList>
            <person name="Lal R."/>
            <person name="Saxena A."/>
            <person name="Kumari R."/>
            <person name="Mukherjee U."/>
            <person name="Singh P."/>
            <person name="Sangwan N."/>
            <person name="Mahato N.K."/>
        </authorList>
    </citation>
    <scope>NUCLEOTIDE SEQUENCE [LARGE SCALE GENOMIC DNA]</scope>
    <source>
        <strain evidence="5 6">DSM 46095</strain>
    </source>
</reference>
<dbReference type="RefSeq" id="WP_043775085.1">
    <property type="nucleotide sequence ID" value="NZ_JMQI01000001.1"/>
</dbReference>
<dbReference type="InterPro" id="IPR023393">
    <property type="entry name" value="START-like_dom_sf"/>
</dbReference>
<dbReference type="Gene3D" id="3.40.50.12780">
    <property type="entry name" value="N-terminal domain of ligase-like"/>
    <property type="match status" value="1"/>
</dbReference>
<gene>
    <name evidence="5" type="ORF">DV20_00370</name>
</gene>
<dbReference type="Pfam" id="PF13193">
    <property type="entry name" value="AMP-binding_C"/>
    <property type="match status" value="1"/>
</dbReference>
<proteinExistence type="inferred from homology"/>